<dbReference type="GeneID" id="89929310"/>
<reference evidence="2 3" key="1">
    <citation type="submission" date="2023-08" db="EMBL/GenBank/DDBJ databases">
        <title>Black Yeasts Isolated from many extreme environments.</title>
        <authorList>
            <person name="Coleine C."/>
            <person name="Stajich J.E."/>
            <person name="Selbmann L."/>
        </authorList>
    </citation>
    <scope>NUCLEOTIDE SEQUENCE [LARGE SCALE GENOMIC DNA]</scope>
    <source>
        <strain evidence="2 3">CCFEE 5935</strain>
    </source>
</reference>
<feature type="domain" description="Thioredoxin" evidence="1">
    <location>
        <begin position="9"/>
        <end position="97"/>
    </location>
</feature>
<dbReference type="RefSeq" id="XP_064656315.1">
    <property type="nucleotide sequence ID" value="XM_064805210.1"/>
</dbReference>
<evidence type="ECO:0000259" key="1">
    <source>
        <dbReference type="Pfam" id="PF00085"/>
    </source>
</evidence>
<dbReference type="Pfam" id="PF00085">
    <property type="entry name" value="Thioredoxin"/>
    <property type="match status" value="1"/>
</dbReference>
<dbReference type="CDD" id="cd02947">
    <property type="entry name" value="TRX_family"/>
    <property type="match status" value="1"/>
</dbReference>
<dbReference type="SUPFAM" id="SSF52833">
    <property type="entry name" value="Thioredoxin-like"/>
    <property type="match status" value="1"/>
</dbReference>
<dbReference type="InterPro" id="IPR036249">
    <property type="entry name" value="Thioredoxin-like_sf"/>
</dbReference>
<protein>
    <recommendedName>
        <fullName evidence="1">Thioredoxin domain-containing protein</fullName>
    </recommendedName>
</protein>
<accession>A0AAV9P4F9</accession>
<evidence type="ECO:0000313" key="2">
    <source>
        <dbReference type="EMBL" id="KAK5166433.1"/>
    </source>
</evidence>
<dbReference type="InterPro" id="IPR013766">
    <property type="entry name" value="Thioredoxin_domain"/>
</dbReference>
<dbReference type="EMBL" id="JAVRRT010000013">
    <property type="protein sequence ID" value="KAK5166433.1"/>
    <property type="molecule type" value="Genomic_DNA"/>
</dbReference>
<comment type="caution">
    <text evidence="2">The sequence shown here is derived from an EMBL/GenBank/DDBJ whole genome shotgun (WGS) entry which is preliminary data.</text>
</comment>
<gene>
    <name evidence="2" type="ORF">LTR77_007976</name>
</gene>
<proteinExistence type="predicted"/>
<dbReference type="Gene3D" id="3.40.30.10">
    <property type="entry name" value="Glutaredoxin"/>
    <property type="match status" value="1"/>
</dbReference>
<name>A0AAV9P4F9_9PEZI</name>
<organism evidence="2 3">
    <name type="scientific">Saxophila tyrrhenica</name>
    <dbReference type="NCBI Taxonomy" id="1690608"/>
    <lineage>
        <taxon>Eukaryota</taxon>
        <taxon>Fungi</taxon>
        <taxon>Dikarya</taxon>
        <taxon>Ascomycota</taxon>
        <taxon>Pezizomycotina</taxon>
        <taxon>Dothideomycetes</taxon>
        <taxon>Dothideomycetidae</taxon>
        <taxon>Mycosphaerellales</taxon>
        <taxon>Extremaceae</taxon>
        <taxon>Saxophila</taxon>
    </lineage>
</organism>
<sequence>MSAHTKLHSKADFDKALETQGRYVLIHAYSGSVLDKAEEFAAKYKSNCDAYAVDTSEEPKVMEYFGITQTPAALLYKDGQQVKKVEGRGSGIEDIESLLKQ</sequence>
<evidence type="ECO:0000313" key="3">
    <source>
        <dbReference type="Proteomes" id="UP001337655"/>
    </source>
</evidence>
<keyword evidence="3" id="KW-1185">Reference proteome</keyword>
<dbReference type="AlphaFoldDB" id="A0AAV9P4F9"/>
<dbReference type="Proteomes" id="UP001337655">
    <property type="component" value="Unassembled WGS sequence"/>
</dbReference>